<gene>
    <name evidence="4" type="ORF">Cba03nite_68620</name>
</gene>
<dbReference type="AlphaFoldDB" id="A0A8J3NMY7"/>
<accession>A0A8J3NMY7</accession>
<dbReference type="RefSeq" id="WP_203755532.1">
    <property type="nucleotide sequence ID" value="NZ_BONF01000048.1"/>
</dbReference>
<sequence length="379" mass="39284">MDEGVIDRVRSVIVRVSPSQAAFSELVGISADKLSKSLNAVRRFTSLELALIADAGDVSVDWLLTGRLREALAPPDGPGTGDDVRALVDRFASAYETLRLLGRRPRLAPLPTAPSGPPGPAGRELAERAAGAVRAAAGLPGLFRLGTAELAAAIEQAYAVDVTLLPLPGGADALCWQTAHSRLVVAGVTGRFTRQRFALAHALGHVLAGDAHEPLLDQELAPGGQRADGEVRADAFASAFLMPYDEIVAVTGRAEVTEAGFAELVSGFGVSAGALAARLRGLGLLGAARHGELSRWTAARCHRGPSGRDALLAAMSAARSRRAPARLVGELFGAYADGATTLVPLAALLECPVDDLFAALVAEHPAARPGYADEPAFLP</sequence>
<dbReference type="Gene3D" id="1.10.10.2910">
    <property type="match status" value="1"/>
</dbReference>
<dbReference type="GO" id="GO:0003677">
    <property type="term" value="F:DNA binding"/>
    <property type="evidence" value="ECO:0007669"/>
    <property type="project" value="InterPro"/>
</dbReference>
<dbReference type="PANTHER" id="PTHR43236">
    <property type="entry name" value="ANTITOXIN HIGA1"/>
    <property type="match status" value="1"/>
</dbReference>
<evidence type="ECO:0000313" key="5">
    <source>
        <dbReference type="Proteomes" id="UP000601223"/>
    </source>
</evidence>
<dbReference type="Proteomes" id="UP000601223">
    <property type="component" value="Unassembled WGS sequence"/>
</dbReference>
<dbReference type="InterPro" id="IPR010982">
    <property type="entry name" value="Lambda_DNA-bd_dom_sf"/>
</dbReference>
<proteinExistence type="inferred from homology"/>
<dbReference type="EMBL" id="BONF01000048">
    <property type="protein sequence ID" value="GIF85513.1"/>
    <property type="molecule type" value="Genomic_DNA"/>
</dbReference>
<dbReference type="InterPro" id="IPR010359">
    <property type="entry name" value="IrrE_HExxH"/>
</dbReference>
<dbReference type="SUPFAM" id="SSF47413">
    <property type="entry name" value="lambda repressor-like DNA-binding domains"/>
    <property type="match status" value="1"/>
</dbReference>
<evidence type="ECO:0000256" key="2">
    <source>
        <dbReference type="SAM" id="MobiDB-lite"/>
    </source>
</evidence>
<comment type="similarity">
    <text evidence="1">Belongs to the short-chain fatty acyl-CoA assimilation regulator (ScfR) family.</text>
</comment>
<dbReference type="Pfam" id="PF06114">
    <property type="entry name" value="Peptidase_M78"/>
    <property type="match status" value="1"/>
</dbReference>
<dbReference type="InterPro" id="IPR052345">
    <property type="entry name" value="Rad_response_metalloprotease"/>
</dbReference>
<evidence type="ECO:0000259" key="3">
    <source>
        <dbReference type="Pfam" id="PF06114"/>
    </source>
</evidence>
<dbReference type="PANTHER" id="PTHR43236:SF1">
    <property type="entry name" value="BLL7220 PROTEIN"/>
    <property type="match status" value="1"/>
</dbReference>
<feature type="compositionally biased region" description="Pro residues" evidence="2">
    <location>
        <begin position="111"/>
        <end position="120"/>
    </location>
</feature>
<evidence type="ECO:0000256" key="1">
    <source>
        <dbReference type="ARBA" id="ARBA00007227"/>
    </source>
</evidence>
<evidence type="ECO:0000313" key="4">
    <source>
        <dbReference type="EMBL" id="GIF85513.1"/>
    </source>
</evidence>
<dbReference type="CDD" id="cd00093">
    <property type="entry name" value="HTH_XRE"/>
    <property type="match status" value="1"/>
</dbReference>
<protein>
    <recommendedName>
        <fullName evidence="3">IrrE N-terminal-like domain-containing protein</fullName>
    </recommendedName>
</protein>
<dbReference type="InterPro" id="IPR001387">
    <property type="entry name" value="Cro/C1-type_HTH"/>
</dbReference>
<feature type="domain" description="IrrE N-terminal-like" evidence="3">
    <location>
        <begin position="189"/>
        <end position="279"/>
    </location>
</feature>
<keyword evidence="5" id="KW-1185">Reference proteome</keyword>
<organism evidence="4 5">
    <name type="scientific">Catellatospora bangladeshensis</name>
    <dbReference type="NCBI Taxonomy" id="310355"/>
    <lineage>
        <taxon>Bacteria</taxon>
        <taxon>Bacillati</taxon>
        <taxon>Actinomycetota</taxon>
        <taxon>Actinomycetes</taxon>
        <taxon>Micromonosporales</taxon>
        <taxon>Micromonosporaceae</taxon>
        <taxon>Catellatospora</taxon>
    </lineage>
</organism>
<reference evidence="4 5" key="1">
    <citation type="submission" date="2021-01" db="EMBL/GenBank/DDBJ databases">
        <title>Whole genome shotgun sequence of Catellatospora bangladeshensis NBRC 107357.</title>
        <authorList>
            <person name="Komaki H."/>
            <person name="Tamura T."/>
        </authorList>
    </citation>
    <scope>NUCLEOTIDE SEQUENCE [LARGE SCALE GENOMIC DNA]</scope>
    <source>
        <strain evidence="4 5">NBRC 107357</strain>
    </source>
</reference>
<comment type="caution">
    <text evidence="4">The sequence shown here is derived from an EMBL/GenBank/DDBJ whole genome shotgun (WGS) entry which is preliminary data.</text>
</comment>
<feature type="region of interest" description="Disordered" evidence="2">
    <location>
        <begin position="106"/>
        <end position="127"/>
    </location>
</feature>
<name>A0A8J3NMY7_9ACTN</name>